<feature type="domain" description="CBS" evidence="2">
    <location>
        <begin position="1"/>
        <end position="57"/>
    </location>
</feature>
<dbReference type="EMBL" id="JBHVZQ010000008">
    <property type="protein sequence ID" value="MFF1274313.1"/>
    <property type="molecule type" value="Genomic_DNA"/>
</dbReference>
<evidence type="ECO:0000313" key="3">
    <source>
        <dbReference type="EMBL" id="MFF1274313.1"/>
    </source>
</evidence>
<name>A0ABW6Q539_9ACTN</name>
<evidence type="ECO:0000259" key="2">
    <source>
        <dbReference type="PROSITE" id="PS51371"/>
    </source>
</evidence>
<dbReference type="Pfam" id="PF00571">
    <property type="entry name" value="CBS"/>
    <property type="match status" value="1"/>
</dbReference>
<organism evidence="3 4">
    <name type="scientific">Streptomyces marokkonensis</name>
    <dbReference type="NCBI Taxonomy" id="324855"/>
    <lineage>
        <taxon>Bacteria</taxon>
        <taxon>Bacillati</taxon>
        <taxon>Actinomycetota</taxon>
        <taxon>Actinomycetes</taxon>
        <taxon>Kitasatosporales</taxon>
        <taxon>Streptomycetaceae</taxon>
        <taxon>Streptomyces</taxon>
    </lineage>
</organism>
<gene>
    <name evidence="3" type="ORF">ACFVZC_13030</name>
</gene>
<evidence type="ECO:0000313" key="4">
    <source>
        <dbReference type="Proteomes" id="UP001601627"/>
    </source>
</evidence>
<keyword evidence="1" id="KW-0129">CBS domain</keyword>
<keyword evidence="4" id="KW-1185">Reference proteome</keyword>
<dbReference type="Gene3D" id="3.10.580.10">
    <property type="entry name" value="CBS-domain"/>
    <property type="match status" value="1"/>
</dbReference>
<dbReference type="RefSeq" id="WP_388234499.1">
    <property type="nucleotide sequence ID" value="NZ_JBHVZQ010000008.1"/>
</dbReference>
<protein>
    <submittedName>
        <fullName evidence="3">CBS domain-containing protein</fullName>
    </submittedName>
</protein>
<proteinExistence type="predicted"/>
<dbReference type="SUPFAM" id="SSF54631">
    <property type="entry name" value="CBS-domain pair"/>
    <property type="match status" value="1"/>
</dbReference>
<dbReference type="InterPro" id="IPR000644">
    <property type="entry name" value="CBS_dom"/>
</dbReference>
<evidence type="ECO:0000256" key="1">
    <source>
        <dbReference type="PROSITE-ProRule" id="PRU00703"/>
    </source>
</evidence>
<sequence>MTAAPVTVGPQTSVAQVARALRDRGLGAVLVTEGDRLRGLVTDRDLAVRPVSRGVDTEETTVAGACGDDLVTVAPDDDLDHVVRLAVERDPEPAIGVCATRHRGPVGQWLQKEDDAS</sequence>
<reference evidence="3 4" key="1">
    <citation type="submission" date="2024-09" db="EMBL/GenBank/DDBJ databases">
        <title>The Natural Products Discovery Center: Release of the First 8490 Sequenced Strains for Exploring Actinobacteria Biosynthetic Diversity.</title>
        <authorList>
            <person name="Kalkreuter E."/>
            <person name="Kautsar S.A."/>
            <person name="Yang D."/>
            <person name="Bader C.D."/>
            <person name="Teijaro C.N."/>
            <person name="Fluegel L."/>
            <person name="Davis C.M."/>
            <person name="Simpson J.R."/>
            <person name="Lauterbach L."/>
            <person name="Steele A.D."/>
            <person name="Gui C."/>
            <person name="Meng S."/>
            <person name="Li G."/>
            <person name="Viehrig K."/>
            <person name="Ye F."/>
            <person name="Su P."/>
            <person name="Kiefer A.F."/>
            <person name="Nichols A."/>
            <person name="Cepeda A.J."/>
            <person name="Yan W."/>
            <person name="Fan B."/>
            <person name="Jiang Y."/>
            <person name="Adhikari A."/>
            <person name="Zheng C.-J."/>
            <person name="Schuster L."/>
            <person name="Cowan T.M."/>
            <person name="Smanski M.J."/>
            <person name="Chevrette M.G."/>
            <person name="De Carvalho L.P.S."/>
            <person name="Shen B."/>
        </authorList>
    </citation>
    <scope>NUCLEOTIDE SEQUENCE [LARGE SCALE GENOMIC DNA]</scope>
    <source>
        <strain evidence="3 4">NPDC058328</strain>
    </source>
</reference>
<accession>A0ABW6Q539</accession>
<dbReference type="SMART" id="SM00116">
    <property type="entry name" value="CBS"/>
    <property type="match status" value="1"/>
</dbReference>
<comment type="caution">
    <text evidence="3">The sequence shown here is derived from an EMBL/GenBank/DDBJ whole genome shotgun (WGS) entry which is preliminary data.</text>
</comment>
<dbReference type="InterPro" id="IPR046342">
    <property type="entry name" value="CBS_dom_sf"/>
</dbReference>
<dbReference type="PROSITE" id="PS51371">
    <property type="entry name" value="CBS"/>
    <property type="match status" value="1"/>
</dbReference>
<dbReference type="Proteomes" id="UP001601627">
    <property type="component" value="Unassembled WGS sequence"/>
</dbReference>